<evidence type="ECO:0000256" key="2">
    <source>
        <dbReference type="SAM" id="MobiDB-lite"/>
    </source>
</evidence>
<dbReference type="Pfam" id="PF00179">
    <property type="entry name" value="UQ_con"/>
    <property type="match status" value="1"/>
</dbReference>
<dbReference type="SUPFAM" id="SSF54495">
    <property type="entry name" value="UBC-like"/>
    <property type="match status" value="1"/>
</dbReference>
<dbReference type="InterPro" id="IPR050113">
    <property type="entry name" value="Ub_conjugating_enzyme"/>
</dbReference>
<keyword evidence="5" id="KW-1185">Reference proteome</keyword>
<organism evidence="4 5">
    <name type="scientific">Lepraria finkii</name>
    <dbReference type="NCBI Taxonomy" id="1340010"/>
    <lineage>
        <taxon>Eukaryota</taxon>
        <taxon>Fungi</taxon>
        <taxon>Dikarya</taxon>
        <taxon>Ascomycota</taxon>
        <taxon>Pezizomycotina</taxon>
        <taxon>Lecanoromycetes</taxon>
        <taxon>OSLEUM clade</taxon>
        <taxon>Lecanoromycetidae</taxon>
        <taxon>Lecanorales</taxon>
        <taxon>Lecanorineae</taxon>
        <taxon>Stereocaulaceae</taxon>
        <taxon>Lepraria</taxon>
    </lineage>
</organism>
<feature type="compositionally biased region" description="Polar residues" evidence="2">
    <location>
        <begin position="232"/>
        <end position="249"/>
    </location>
</feature>
<comment type="caution">
    <text evidence="4">The sequence shown here is derived from an EMBL/GenBank/DDBJ whole genome shotgun (WGS) entry which is preliminary data.</text>
</comment>
<evidence type="ECO:0000313" key="5">
    <source>
        <dbReference type="Proteomes" id="UP001590951"/>
    </source>
</evidence>
<feature type="domain" description="UBC core" evidence="3">
    <location>
        <begin position="11"/>
        <end position="160"/>
    </location>
</feature>
<feature type="compositionally biased region" description="Basic and acidic residues" evidence="2">
    <location>
        <begin position="176"/>
        <end position="212"/>
    </location>
</feature>
<name>A0ABR4B829_9LECA</name>
<evidence type="ECO:0000256" key="1">
    <source>
        <dbReference type="ARBA" id="ARBA00022786"/>
    </source>
</evidence>
<feature type="region of interest" description="Disordered" evidence="2">
    <location>
        <begin position="176"/>
        <end position="249"/>
    </location>
</feature>
<dbReference type="Gene3D" id="3.10.110.10">
    <property type="entry name" value="Ubiquitin Conjugating Enzyme"/>
    <property type="match status" value="1"/>
</dbReference>
<proteinExistence type="predicted"/>
<keyword evidence="1" id="KW-0833">Ubl conjugation pathway</keyword>
<sequence>MALPTFNTKSPTIKRILKEASELSSKPDPTLHAAPLDSNLFEWHFTLRGPPSTPYSTGAYHGRIILPPTYPLRPPSFRFLTPSGRFEVNREICLSISGHHEETWQPAWGIRTALWALRAFMEGDARGQVGGMEMGKVERERLAGESKTWRCSGCGGRSNEDILKEEGGKVIEGKENKHEVPDELKFGFRDEMGKGEGGESKKEVTERPESKDTSVPPGASVPPATMPAGPSTAVTVPPASSSSTALQPTRTIPLATTAQAPVHMAPQIHQAQSDGVPAWIDKAIAALVAALAFMVMRKILL</sequence>
<evidence type="ECO:0000259" key="3">
    <source>
        <dbReference type="PROSITE" id="PS50127"/>
    </source>
</evidence>
<dbReference type="InterPro" id="IPR016135">
    <property type="entry name" value="UBQ-conjugating_enzyme/RWD"/>
</dbReference>
<evidence type="ECO:0000313" key="4">
    <source>
        <dbReference type="EMBL" id="KAL2053011.1"/>
    </source>
</evidence>
<dbReference type="CDD" id="cd23799">
    <property type="entry name" value="UBCc_UBE2J"/>
    <property type="match status" value="1"/>
</dbReference>
<dbReference type="InterPro" id="IPR000608">
    <property type="entry name" value="UBC"/>
</dbReference>
<dbReference type="PROSITE" id="PS50127">
    <property type="entry name" value="UBC_2"/>
    <property type="match status" value="1"/>
</dbReference>
<dbReference type="EMBL" id="JBHFEH010000023">
    <property type="protein sequence ID" value="KAL2053011.1"/>
    <property type="molecule type" value="Genomic_DNA"/>
</dbReference>
<reference evidence="4 5" key="1">
    <citation type="submission" date="2024-09" db="EMBL/GenBank/DDBJ databases">
        <title>Rethinking Asexuality: The Enigmatic Case of Functional Sexual Genes in Lepraria (Stereocaulaceae).</title>
        <authorList>
            <person name="Doellman M."/>
            <person name="Sun Y."/>
            <person name="Barcenas-Pena A."/>
            <person name="Lumbsch H.T."/>
            <person name="Grewe F."/>
        </authorList>
    </citation>
    <scope>NUCLEOTIDE SEQUENCE [LARGE SCALE GENOMIC DNA]</scope>
    <source>
        <strain evidence="4 5">Grewe 0041</strain>
    </source>
</reference>
<dbReference type="Proteomes" id="UP001590951">
    <property type="component" value="Unassembled WGS sequence"/>
</dbReference>
<protein>
    <recommendedName>
        <fullName evidence="3">UBC core domain-containing protein</fullName>
    </recommendedName>
</protein>
<accession>A0ABR4B829</accession>
<dbReference type="PANTHER" id="PTHR24067">
    <property type="entry name" value="UBIQUITIN-CONJUGATING ENZYME E2"/>
    <property type="match status" value="1"/>
</dbReference>
<dbReference type="SMART" id="SM00212">
    <property type="entry name" value="UBCc"/>
    <property type="match status" value="1"/>
</dbReference>
<gene>
    <name evidence="4" type="ORF">ABVK25_006648</name>
</gene>